<dbReference type="SMART" id="SM00858">
    <property type="entry name" value="SAF"/>
    <property type="match status" value="1"/>
</dbReference>
<sequence>MKHLPTRSGRRAPRAAALDPPIPERVVAALRSRRTAGRRHRVVRRTLALVLVALAGALALVRPTDGPVGAAAVIARADLPAGHVLAESDLQAVRRADLPDGAIDASAGATGRTLSAAVRRGELLTDARIVARDGPQPGPDRVATPVRLADQQSVDLLAPGMHVTLIAVDETSGSTTLAEDAVVLGIRAPATAPLSAGRATPVVVFAVRDGDARTVAGSALSGDVTFTFR</sequence>
<evidence type="ECO:0000256" key="1">
    <source>
        <dbReference type="SAM" id="Phobius"/>
    </source>
</evidence>
<reference evidence="3" key="1">
    <citation type="submission" date="2024-05" db="EMBL/GenBank/DDBJ databases">
        <authorList>
            <person name="Cai S.Y."/>
            <person name="Jin L.M."/>
            <person name="Li H.R."/>
        </authorList>
    </citation>
    <scope>NUCLEOTIDE SEQUENCE</scope>
    <source>
        <strain evidence="3">A5-74</strain>
    </source>
</reference>
<evidence type="ECO:0000259" key="2">
    <source>
        <dbReference type="SMART" id="SM00858"/>
    </source>
</evidence>
<dbReference type="CDD" id="cd11614">
    <property type="entry name" value="SAF_CpaB_FlgA_like"/>
    <property type="match status" value="1"/>
</dbReference>
<dbReference type="Pfam" id="PF08666">
    <property type="entry name" value="SAF"/>
    <property type="match status" value="1"/>
</dbReference>
<evidence type="ECO:0000313" key="3">
    <source>
        <dbReference type="EMBL" id="XCG63025.1"/>
    </source>
</evidence>
<keyword evidence="1" id="KW-0812">Transmembrane</keyword>
<keyword evidence="1" id="KW-0472">Membrane</keyword>
<dbReference type="InterPro" id="IPR013974">
    <property type="entry name" value="SAF"/>
</dbReference>
<accession>A0AAU8DMY7</accession>
<feature type="transmembrane region" description="Helical" evidence="1">
    <location>
        <begin position="42"/>
        <end position="61"/>
    </location>
</feature>
<dbReference type="EMBL" id="CP159218">
    <property type="protein sequence ID" value="XCG63025.1"/>
    <property type="molecule type" value="Genomic_DNA"/>
</dbReference>
<dbReference type="AlphaFoldDB" id="A0AAU8DMY7"/>
<proteinExistence type="predicted"/>
<gene>
    <name evidence="3" type="ORF">ABLG96_17705</name>
</gene>
<protein>
    <submittedName>
        <fullName evidence="3">SAF domain-containing protein</fullName>
    </submittedName>
</protein>
<feature type="domain" description="SAF" evidence="2">
    <location>
        <begin position="70"/>
        <end position="130"/>
    </location>
</feature>
<name>A0AAU8DMY7_9ACTN</name>
<organism evidence="3">
    <name type="scientific">Nakamurella sp. A5-74</name>
    <dbReference type="NCBI Taxonomy" id="3158264"/>
    <lineage>
        <taxon>Bacteria</taxon>
        <taxon>Bacillati</taxon>
        <taxon>Actinomycetota</taxon>
        <taxon>Actinomycetes</taxon>
        <taxon>Nakamurellales</taxon>
        <taxon>Nakamurellaceae</taxon>
        <taxon>Nakamurella</taxon>
    </lineage>
</organism>
<keyword evidence="1" id="KW-1133">Transmembrane helix</keyword>
<dbReference type="RefSeq" id="WP_353648640.1">
    <property type="nucleotide sequence ID" value="NZ_CP159218.1"/>
</dbReference>